<reference evidence="1 2" key="1">
    <citation type="submission" date="2018-06" db="EMBL/GenBank/DDBJ databases">
        <authorList>
            <consortium name="Pathogen Informatics"/>
            <person name="Doyle S."/>
        </authorList>
    </citation>
    <scope>NUCLEOTIDE SEQUENCE [LARGE SCALE GENOMIC DNA]</scope>
    <source>
        <strain evidence="1 2">NCTC8009</strain>
    </source>
</reference>
<dbReference type="AlphaFoldDB" id="A0A2X3LUZ1"/>
<proteinExistence type="predicted"/>
<protein>
    <submittedName>
        <fullName evidence="1">Iron-sulfur cluster assembly protein</fullName>
    </submittedName>
</protein>
<organism evidence="1 2">
    <name type="scientific">Escherichia coli</name>
    <dbReference type="NCBI Taxonomy" id="562"/>
    <lineage>
        <taxon>Bacteria</taxon>
        <taxon>Pseudomonadati</taxon>
        <taxon>Pseudomonadota</taxon>
        <taxon>Gammaproteobacteria</taxon>
        <taxon>Enterobacterales</taxon>
        <taxon>Enterobacteriaceae</taxon>
        <taxon>Escherichia</taxon>
    </lineage>
</organism>
<evidence type="ECO:0000313" key="1">
    <source>
        <dbReference type="EMBL" id="SQD02649.1"/>
    </source>
</evidence>
<dbReference type="Proteomes" id="UP000250991">
    <property type="component" value="Unassembled WGS sequence"/>
</dbReference>
<gene>
    <name evidence="1" type="primary">iscA_2</name>
    <name evidence="1" type="ORF">NCTC8009_03113</name>
</gene>
<name>A0A2X3LUZ1_ECOLX</name>
<sequence>MSITLSDSAAARVNTFLANRGKGFWPASGRENLRMFRYGLCTGIC</sequence>
<accession>A0A2X3LUZ1</accession>
<dbReference type="EMBL" id="UARW01000010">
    <property type="protein sequence ID" value="SQD02649.1"/>
    <property type="molecule type" value="Genomic_DNA"/>
</dbReference>
<evidence type="ECO:0000313" key="2">
    <source>
        <dbReference type="Proteomes" id="UP000250991"/>
    </source>
</evidence>